<accession>K6ZH52</accession>
<protein>
    <submittedName>
        <fullName evidence="1">Uncharacterized protein</fullName>
    </submittedName>
</protein>
<organism evidence="1 2">
    <name type="scientific">Brumicola pallidula DSM 14239 = ACAM 615</name>
    <dbReference type="NCBI Taxonomy" id="1121922"/>
    <lineage>
        <taxon>Bacteria</taxon>
        <taxon>Pseudomonadati</taxon>
        <taxon>Pseudomonadota</taxon>
        <taxon>Gammaproteobacteria</taxon>
        <taxon>Alteromonadales</taxon>
        <taxon>Alteromonadaceae</taxon>
        <taxon>Brumicola</taxon>
    </lineage>
</organism>
<dbReference type="Proteomes" id="UP000006251">
    <property type="component" value="Unassembled WGS sequence"/>
</dbReference>
<evidence type="ECO:0000313" key="2">
    <source>
        <dbReference type="Proteomes" id="UP000006251"/>
    </source>
</evidence>
<dbReference type="EMBL" id="BAEQ01000050">
    <property type="protein sequence ID" value="GAC29692.1"/>
    <property type="molecule type" value="Genomic_DNA"/>
</dbReference>
<proteinExistence type="predicted"/>
<keyword evidence="2" id="KW-1185">Reference proteome</keyword>
<gene>
    <name evidence="1" type="ORF">GPAL_2841</name>
</gene>
<sequence>MANVPDPILLSTQARALALDNFDLFNWDFCESVFKESTETAKMLILLRNAKFDVFSGVREFN</sequence>
<comment type="caution">
    <text evidence="1">The sequence shown here is derived from an EMBL/GenBank/DDBJ whole genome shotgun (WGS) entry which is preliminary data.</text>
</comment>
<dbReference type="AlphaFoldDB" id="K6ZH52"/>
<name>K6ZH52_9ALTE</name>
<reference evidence="2" key="1">
    <citation type="journal article" date="2014" name="Environ. Microbiol.">
        <title>Comparative genomics of the marine bacterial genus Glaciecola reveals the high degree of genomic diversity and genomic characteristic for cold adaptation.</title>
        <authorList>
            <person name="Qin Q.L."/>
            <person name="Xie B.B."/>
            <person name="Yu Y."/>
            <person name="Shu Y.L."/>
            <person name="Rong J.C."/>
            <person name="Zhang Y.J."/>
            <person name="Zhao D.L."/>
            <person name="Chen X.L."/>
            <person name="Zhang X.Y."/>
            <person name="Chen B."/>
            <person name="Zhou B.C."/>
            <person name="Zhang Y.Z."/>
        </authorList>
    </citation>
    <scope>NUCLEOTIDE SEQUENCE [LARGE SCALE GENOMIC DNA]</scope>
    <source>
        <strain evidence="2">ACAM 615</strain>
    </source>
</reference>
<evidence type="ECO:0000313" key="1">
    <source>
        <dbReference type="EMBL" id="GAC29692.1"/>
    </source>
</evidence>